<dbReference type="GO" id="GO:0042162">
    <property type="term" value="F:telomeric DNA binding"/>
    <property type="evidence" value="ECO:0007669"/>
    <property type="project" value="TreeGrafter"/>
</dbReference>
<protein>
    <submittedName>
        <fullName evidence="3">XRCC5</fullName>
    </submittedName>
</protein>
<dbReference type="SUPFAM" id="SSF53300">
    <property type="entry name" value="vWA-like"/>
    <property type="match status" value="1"/>
</dbReference>
<dbReference type="InterPro" id="IPR036465">
    <property type="entry name" value="vWFA_dom_sf"/>
</dbReference>
<feature type="region of interest" description="Disordered" evidence="1">
    <location>
        <begin position="390"/>
        <end position="425"/>
    </location>
</feature>
<gene>
    <name evidence="3" type="ORF">MCOR_18433</name>
</gene>
<proteinExistence type="predicted"/>
<organism evidence="3 4">
    <name type="scientific">Mytilus coruscus</name>
    <name type="common">Sea mussel</name>
    <dbReference type="NCBI Taxonomy" id="42192"/>
    <lineage>
        <taxon>Eukaryota</taxon>
        <taxon>Metazoa</taxon>
        <taxon>Spiralia</taxon>
        <taxon>Lophotrochozoa</taxon>
        <taxon>Mollusca</taxon>
        <taxon>Bivalvia</taxon>
        <taxon>Autobranchia</taxon>
        <taxon>Pteriomorphia</taxon>
        <taxon>Mytilida</taxon>
        <taxon>Mytiloidea</taxon>
        <taxon>Mytilidae</taxon>
        <taxon>Mytilinae</taxon>
        <taxon>Mytilus</taxon>
    </lineage>
</organism>
<feature type="region of interest" description="Disordered" evidence="1">
    <location>
        <begin position="501"/>
        <end position="599"/>
    </location>
</feature>
<feature type="region of interest" description="Disordered" evidence="1">
    <location>
        <begin position="666"/>
        <end position="725"/>
    </location>
</feature>
<evidence type="ECO:0000259" key="2">
    <source>
        <dbReference type="Pfam" id="PF03731"/>
    </source>
</evidence>
<dbReference type="Gene3D" id="3.40.50.410">
    <property type="entry name" value="von Willebrand factor, type A domain"/>
    <property type="match status" value="1"/>
</dbReference>
<feature type="domain" description="Ku70/Ku80 N-terminal alpha/beta" evidence="2">
    <location>
        <begin position="12"/>
        <end position="148"/>
    </location>
</feature>
<dbReference type="GO" id="GO:0000723">
    <property type="term" value="P:telomere maintenance"/>
    <property type="evidence" value="ECO:0007669"/>
    <property type="project" value="TreeGrafter"/>
</dbReference>
<keyword evidence="4" id="KW-1185">Reference proteome</keyword>
<feature type="region of interest" description="Disordered" evidence="1">
    <location>
        <begin position="267"/>
        <end position="317"/>
    </location>
</feature>
<feature type="compositionally biased region" description="Gly residues" evidence="1">
    <location>
        <begin position="526"/>
        <end position="543"/>
    </location>
</feature>
<feature type="compositionally biased region" description="Basic and acidic residues" evidence="1">
    <location>
        <begin position="268"/>
        <end position="286"/>
    </location>
</feature>
<evidence type="ECO:0000256" key="1">
    <source>
        <dbReference type="SAM" id="MobiDB-lite"/>
    </source>
</evidence>
<dbReference type="AlphaFoldDB" id="A0A6J8BGT7"/>
<feature type="compositionally biased region" description="Basic and acidic residues" evidence="1">
    <location>
        <begin position="407"/>
        <end position="425"/>
    </location>
</feature>
<dbReference type="PANTHER" id="PTHR12604">
    <property type="entry name" value="KU AUTOANTIGEN DNA HELICASE"/>
    <property type="match status" value="1"/>
</dbReference>
<feature type="compositionally biased region" description="Polar residues" evidence="1">
    <location>
        <begin position="571"/>
        <end position="581"/>
    </location>
</feature>
<name>A0A6J8BGT7_MYTCO</name>
<dbReference type="GO" id="GO:0006303">
    <property type="term" value="P:double-strand break repair via nonhomologous end joining"/>
    <property type="evidence" value="ECO:0007669"/>
    <property type="project" value="TreeGrafter"/>
</dbReference>
<feature type="compositionally biased region" description="Low complexity" evidence="1">
    <location>
        <begin position="501"/>
        <end position="510"/>
    </location>
</feature>
<sequence>MNTRLKSGDIFLQISKDIVSKFLQQKRISSCNDEISLILFGTPATVHPYADDIHYQNITIINRLGAVNLELLDLVQNSIEPTSISADFLDALIVALNHLRDATKSRSENLKRRIILLSDLGGHCKEEQSNAVIKKVKDLCAELNFIGPFDTEKHGKSTVFGEEYTLLPRQQAGGYIISNILLNVAGTYLSFKEALSKEGTFQTIDADKTLVADKTNDADKAIVADKRLVAADCTKKCEQEIKSNIKMSLRTKKGETEVMARTKTSVINKDDDKKKKEIKKTDEAKKTQGKNINSSDGSKQDSSESEDEMFSNMDKRDSGIPKFIKGTTWPLDTSVEVTVNYDAAKELRSVKKEFYPLLYHMTRADPRQMSNCICRSKVLLSYVKARVEQDERSKDRNRTRHLISQKEISDSKKRSLGVEDRPDSPMKLRKTFTSAAVASSITDLTDAKTEVLKLLARVSLKRQDFAKLLVWIQKLKLCGKEGHGRWGEVYVKDTTLESSSSDVYRYNSSDSEGDIKPSKFEKGHGKQVGRGGVGRGRGGGGRRGTNQRNRSPRSGDKRNTTSVRNWKVALRQNTPQRSSESPELAQRHMVQKKMSETPEQVQYTSLIKSSSVSLAGCKKALSSPPASKIEKKKSIVKKKDAISPCSIPIVDVMSVLDKKEISVLDKRIKDKHKPQESKSQYSGRGQSRRRHLSHKEGKSVKSRISDEDDEDEDELVPYKKHRQSTDPEVPIPVCLYRADENENLSSPIVEIDNVENGVCVPYEDRFVQKAEEEQRLLTESLLTGSNVNIIPGHLSASALGIQLNMPKFGMPLSASNIQSAKVPITSAGRPQINVGQLGPFIPPSNIAQGTSHMKSPPPPYTTSSSIRHVPPPQYNRVPFSSTYNSITSTLPPQNATLINTSSSTATSESPRPAADITTMINANSPNNSQLIDTRLYPNVQEAMPIELNISKTHLKEQTSQNTQERVKIKEENSSGFLEKNVITTGLVSINDGITVNFSRKSMAPLDSSFGQHEPTSSTNDNDNDKNSVKQEPSMDYVVVKNEESVFISLDSDDDDNDETEVRNISNNAKKNTTNIDDQKEADPIIVIDD</sequence>
<dbReference type="PANTHER" id="PTHR12604:SF4">
    <property type="entry name" value="X-RAY REPAIR CROSS-COMPLEMENTING PROTEIN 5"/>
    <property type="match status" value="1"/>
</dbReference>
<dbReference type="InterPro" id="IPR005161">
    <property type="entry name" value="Ku_N"/>
</dbReference>
<feature type="region of interest" description="Disordered" evidence="1">
    <location>
        <begin position="850"/>
        <end position="869"/>
    </location>
</feature>
<feature type="compositionally biased region" description="Acidic residues" evidence="1">
    <location>
        <begin position="706"/>
        <end position="715"/>
    </location>
</feature>
<evidence type="ECO:0000313" key="4">
    <source>
        <dbReference type="Proteomes" id="UP000507470"/>
    </source>
</evidence>
<dbReference type="GO" id="GO:0003690">
    <property type="term" value="F:double-stranded DNA binding"/>
    <property type="evidence" value="ECO:0007669"/>
    <property type="project" value="TreeGrafter"/>
</dbReference>
<feature type="compositionally biased region" description="Basic and acidic residues" evidence="1">
    <location>
        <begin position="513"/>
        <end position="524"/>
    </location>
</feature>
<evidence type="ECO:0000313" key="3">
    <source>
        <dbReference type="EMBL" id="CAC5382621.1"/>
    </source>
</evidence>
<dbReference type="EMBL" id="CACVKT020003245">
    <property type="protein sequence ID" value="CAC5382621.1"/>
    <property type="molecule type" value="Genomic_DNA"/>
</dbReference>
<reference evidence="3 4" key="1">
    <citation type="submission" date="2020-06" db="EMBL/GenBank/DDBJ databases">
        <authorList>
            <person name="Li R."/>
            <person name="Bekaert M."/>
        </authorList>
    </citation>
    <scope>NUCLEOTIDE SEQUENCE [LARGE SCALE GENOMIC DNA]</scope>
    <source>
        <strain evidence="4">wild</strain>
    </source>
</reference>
<feature type="compositionally biased region" description="Basic and acidic residues" evidence="1">
    <location>
        <begin position="666"/>
        <end position="676"/>
    </location>
</feature>
<dbReference type="Proteomes" id="UP000507470">
    <property type="component" value="Unassembled WGS sequence"/>
</dbReference>
<dbReference type="GO" id="GO:0043564">
    <property type="term" value="C:Ku70:Ku80 complex"/>
    <property type="evidence" value="ECO:0007669"/>
    <property type="project" value="TreeGrafter"/>
</dbReference>
<feature type="compositionally biased region" description="Basic and acidic residues" evidence="1">
    <location>
        <begin position="694"/>
        <end position="705"/>
    </location>
</feature>
<feature type="region of interest" description="Disordered" evidence="1">
    <location>
        <begin position="1005"/>
        <end position="1035"/>
    </location>
</feature>
<dbReference type="Pfam" id="PF03731">
    <property type="entry name" value="Ku_N"/>
    <property type="match status" value="1"/>
</dbReference>
<dbReference type="OrthoDB" id="6122876at2759"/>
<accession>A0A6J8BGT7</accession>